<evidence type="ECO:0000313" key="2">
    <source>
        <dbReference type="Proteomes" id="UP001196980"/>
    </source>
</evidence>
<dbReference type="EMBL" id="JABXWD010000553">
    <property type="protein sequence ID" value="MBV6343362.1"/>
    <property type="molecule type" value="Genomic_DNA"/>
</dbReference>
<keyword evidence="2" id="KW-1185">Reference proteome</keyword>
<reference evidence="1 2" key="1">
    <citation type="journal article" date="2020" name="J Geophys Res Biogeosci">
        <title>Magnetotaxis as an Adaptation to Enable Bacterial Shuttling of Microbial Sulfur and Sulfur Cycling Across Aquatic Oxic#Anoxic Interfaces.</title>
        <authorList>
            <person name="Li J."/>
            <person name="Liu P."/>
            <person name="Wang J."/>
            <person name="Roberts A.P."/>
            <person name="Pan Y."/>
        </authorList>
    </citation>
    <scope>NUCLEOTIDE SEQUENCE [LARGE SCALE GENOMIC DNA]</scope>
    <source>
        <strain evidence="1 2">MYR-1_YQ</strain>
    </source>
</reference>
<comment type="caution">
    <text evidence="1">The sequence shown here is derived from an EMBL/GenBank/DDBJ whole genome shotgun (WGS) entry which is preliminary data.</text>
</comment>
<evidence type="ECO:0000313" key="1">
    <source>
        <dbReference type="EMBL" id="MBV6343362.1"/>
    </source>
</evidence>
<name>A0ABS6S3D8_9BACT</name>
<dbReference type="Proteomes" id="UP001196980">
    <property type="component" value="Unassembled WGS sequence"/>
</dbReference>
<gene>
    <name evidence="1" type="ORF">HWQ67_17430</name>
</gene>
<proteinExistence type="predicted"/>
<sequence>MRFVDVKSDIAFKKIFGNEHKKEILISFLNAVLGLSGDGEIGDIKILNPYQLPKMEGLKETILDIKA</sequence>
<dbReference type="RefSeq" id="WP_218253976.1">
    <property type="nucleotide sequence ID" value="NZ_JABXWD010000553.1"/>
</dbReference>
<feature type="non-terminal residue" evidence="1">
    <location>
        <position position="67"/>
    </location>
</feature>
<organism evidence="1 2">
    <name type="scientific">Candidatus Magnetobacterium casense</name>
    <dbReference type="NCBI Taxonomy" id="1455061"/>
    <lineage>
        <taxon>Bacteria</taxon>
        <taxon>Pseudomonadati</taxon>
        <taxon>Nitrospirota</taxon>
        <taxon>Thermodesulfovibrionia</taxon>
        <taxon>Thermodesulfovibrionales</taxon>
        <taxon>Candidatus Magnetobacteriaceae</taxon>
        <taxon>Candidatus Magnetobacterium</taxon>
    </lineage>
</organism>
<protein>
    <submittedName>
        <fullName evidence="1">PD-(D/E)XK nuclease family transposase</fullName>
    </submittedName>
</protein>
<dbReference type="Pfam" id="PF12784">
    <property type="entry name" value="PDDEXK_2"/>
    <property type="match status" value="1"/>
</dbReference>
<accession>A0ABS6S3D8</accession>